<organism evidence="8 9">
    <name type="scientific">Gryllus longicercus</name>
    <dbReference type="NCBI Taxonomy" id="2509291"/>
    <lineage>
        <taxon>Eukaryota</taxon>
        <taxon>Metazoa</taxon>
        <taxon>Ecdysozoa</taxon>
        <taxon>Arthropoda</taxon>
        <taxon>Hexapoda</taxon>
        <taxon>Insecta</taxon>
        <taxon>Pterygota</taxon>
        <taxon>Neoptera</taxon>
        <taxon>Polyneoptera</taxon>
        <taxon>Orthoptera</taxon>
        <taxon>Ensifera</taxon>
        <taxon>Gryllidea</taxon>
        <taxon>Grylloidea</taxon>
        <taxon>Gryllidae</taxon>
        <taxon>Gryllinae</taxon>
        <taxon>Gryllus</taxon>
    </lineage>
</organism>
<feature type="active site" evidence="5 6">
    <location>
        <position position="240"/>
    </location>
</feature>
<reference evidence="8 9" key="1">
    <citation type="submission" date="2024-03" db="EMBL/GenBank/DDBJ databases">
        <title>The genome assembly and annotation of the cricket Gryllus longicercus Weissman &amp; Gray.</title>
        <authorList>
            <person name="Szrajer S."/>
            <person name="Gray D."/>
            <person name="Ylla G."/>
        </authorList>
    </citation>
    <scope>NUCLEOTIDE SEQUENCE [LARGE SCALE GENOMIC DNA]</scope>
    <source>
        <strain evidence="8">DAG 2021-001</strain>
        <tissue evidence="8">Whole body minus gut</tissue>
    </source>
</reference>
<dbReference type="InterPro" id="IPR001300">
    <property type="entry name" value="Peptidase_C2_calpain_cat"/>
</dbReference>
<evidence type="ECO:0000256" key="4">
    <source>
        <dbReference type="ARBA" id="ARBA00022807"/>
    </source>
</evidence>
<name>A0AAN9VQU8_9ORTH</name>
<dbReference type="InterPro" id="IPR036213">
    <property type="entry name" value="Calpain_III_sf"/>
</dbReference>
<gene>
    <name evidence="8" type="ORF">R5R35_003157</name>
</gene>
<dbReference type="InterPro" id="IPR022683">
    <property type="entry name" value="Calpain_III"/>
</dbReference>
<dbReference type="Pfam" id="PF01067">
    <property type="entry name" value="Calpain_III"/>
    <property type="match status" value="1"/>
</dbReference>
<sequence>MPLKEKEKSLMQKLVSDQKYVDEDFPLPEDNWLRPHEIVPKPKMFVDGPSHMDIIQENLGDCWFLAAATVVAQHPNLIHQVIPVDQPLYGKDYQGILVFRFWYLGKWTPVYIDDRLAVSKNKHLVYGKCTKKNEFWLPLLEKAFAKFHGGYEKIHGGLCGEAFLCLTGYICHRFFLEPAINEVELFDMFTREIQHNALIAVGAPVGDRKQGIPGRHAYSVTGVYTVRAGDNIVRLVRVRNPWGARANTVEWKGAFSDNDPKWTGVDEETKKKLEYVKEEDGQFFMRISNFVTHFPMIWFASPFPDFGDNYETTSLQTYLIWNSWDAEITMEGDTPREVFLKSPQYSLTVGESNQPEKNSEDESDIAPTYDVIIEVVQEQNRKEFEEELYPIGIAVFKMGGKFPRKFTADTMEDFQLCDGSEEAMPTSSVIAKLQLDPGKYLVIPCAMATMKSRQFLMRIFSRKPIKVAEIERD</sequence>
<dbReference type="SMART" id="SM00720">
    <property type="entry name" value="calpain_III"/>
    <property type="match status" value="1"/>
</dbReference>
<dbReference type="InterPro" id="IPR022682">
    <property type="entry name" value="Calpain_domain_III"/>
</dbReference>
<evidence type="ECO:0000313" key="8">
    <source>
        <dbReference type="EMBL" id="KAK7866737.1"/>
    </source>
</evidence>
<dbReference type="EMBL" id="JAZDUA010000138">
    <property type="protein sequence ID" value="KAK7866737.1"/>
    <property type="molecule type" value="Genomic_DNA"/>
</dbReference>
<keyword evidence="2 6" id="KW-0645">Protease</keyword>
<evidence type="ECO:0000256" key="1">
    <source>
        <dbReference type="ARBA" id="ARBA00007623"/>
    </source>
</evidence>
<protein>
    <recommendedName>
        <fullName evidence="7">Calpain catalytic domain-containing protein</fullName>
    </recommendedName>
</protein>
<keyword evidence="3 6" id="KW-0378">Hydrolase</keyword>
<dbReference type="InterPro" id="IPR000169">
    <property type="entry name" value="Pept_cys_AS"/>
</dbReference>
<dbReference type="InterPro" id="IPR038765">
    <property type="entry name" value="Papain-like_cys_pep_sf"/>
</dbReference>
<dbReference type="PROSITE" id="PS50203">
    <property type="entry name" value="CALPAIN_CAT"/>
    <property type="match status" value="1"/>
</dbReference>
<keyword evidence="9" id="KW-1185">Reference proteome</keyword>
<feature type="active site" evidence="5 6">
    <location>
        <position position="216"/>
    </location>
</feature>
<comment type="caution">
    <text evidence="8">The sequence shown here is derived from an EMBL/GenBank/DDBJ whole genome shotgun (WGS) entry which is preliminary data.</text>
</comment>
<evidence type="ECO:0000256" key="5">
    <source>
        <dbReference type="PIRSR" id="PIRSR622684-1"/>
    </source>
</evidence>
<evidence type="ECO:0000256" key="6">
    <source>
        <dbReference type="PROSITE-ProRule" id="PRU00239"/>
    </source>
</evidence>
<evidence type="ECO:0000259" key="7">
    <source>
        <dbReference type="PROSITE" id="PS50203"/>
    </source>
</evidence>
<evidence type="ECO:0000256" key="3">
    <source>
        <dbReference type="ARBA" id="ARBA00022801"/>
    </source>
</evidence>
<dbReference type="SMART" id="SM00230">
    <property type="entry name" value="CysPc"/>
    <property type="match status" value="1"/>
</dbReference>
<feature type="domain" description="Calpain catalytic" evidence="7">
    <location>
        <begin position="32"/>
        <end position="297"/>
    </location>
</feature>
<dbReference type="Gene3D" id="2.60.120.380">
    <property type="match status" value="1"/>
</dbReference>
<accession>A0AAN9VQU8</accession>
<dbReference type="SUPFAM" id="SSF49758">
    <property type="entry name" value="Calpain large subunit, middle domain (domain III)"/>
    <property type="match status" value="1"/>
</dbReference>
<dbReference type="Gene3D" id="3.90.70.10">
    <property type="entry name" value="Cysteine proteinases"/>
    <property type="match status" value="1"/>
</dbReference>
<proteinExistence type="inferred from homology"/>
<dbReference type="PANTHER" id="PTHR10183:SF379">
    <property type="entry name" value="CALPAIN-5"/>
    <property type="match status" value="1"/>
</dbReference>
<evidence type="ECO:0000256" key="2">
    <source>
        <dbReference type="ARBA" id="ARBA00022670"/>
    </source>
</evidence>
<dbReference type="Pfam" id="PF00648">
    <property type="entry name" value="Peptidase_C2"/>
    <property type="match status" value="1"/>
</dbReference>
<dbReference type="PANTHER" id="PTHR10183">
    <property type="entry name" value="CALPAIN"/>
    <property type="match status" value="1"/>
</dbReference>
<dbReference type="GO" id="GO:0004198">
    <property type="term" value="F:calcium-dependent cysteine-type endopeptidase activity"/>
    <property type="evidence" value="ECO:0007669"/>
    <property type="project" value="InterPro"/>
</dbReference>
<dbReference type="GO" id="GO:0006508">
    <property type="term" value="P:proteolysis"/>
    <property type="evidence" value="ECO:0007669"/>
    <property type="project" value="UniProtKB-KW"/>
</dbReference>
<feature type="active site" evidence="5 6">
    <location>
        <position position="62"/>
    </location>
</feature>
<dbReference type="GO" id="GO:0005737">
    <property type="term" value="C:cytoplasm"/>
    <property type="evidence" value="ECO:0007669"/>
    <property type="project" value="TreeGrafter"/>
</dbReference>
<dbReference type="CDD" id="cd00044">
    <property type="entry name" value="CysPc"/>
    <property type="match status" value="1"/>
</dbReference>
<dbReference type="Proteomes" id="UP001378592">
    <property type="component" value="Unassembled WGS sequence"/>
</dbReference>
<keyword evidence="4 6" id="KW-0788">Thiol protease</keyword>
<dbReference type="PRINTS" id="PR00704">
    <property type="entry name" value="CALPAIN"/>
</dbReference>
<comment type="similarity">
    <text evidence="1">Belongs to the peptidase C2 family.</text>
</comment>
<evidence type="ECO:0000313" key="9">
    <source>
        <dbReference type="Proteomes" id="UP001378592"/>
    </source>
</evidence>
<dbReference type="AlphaFoldDB" id="A0AAN9VQU8"/>
<dbReference type="InterPro" id="IPR022684">
    <property type="entry name" value="Calpain_cysteine_protease"/>
</dbReference>
<dbReference type="SUPFAM" id="SSF54001">
    <property type="entry name" value="Cysteine proteinases"/>
    <property type="match status" value="1"/>
</dbReference>
<dbReference type="PROSITE" id="PS00139">
    <property type="entry name" value="THIOL_PROTEASE_CYS"/>
    <property type="match status" value="1"/>
</dbReference>